<name>A0A1R2BMW4_9CILI</name>
<dbReference type="OrthoDB" id="162638at2759"/>
<dbReference type="Proteomes" id="UP000187209">
    <property type="component" value="Unassembled WGS sequence"/>
</dbReference>
<keyword evidence="3" id="KW-0687">Ribonucleoprotein</keyword>
<evidence type="ECO:0000313" key="4">
    <source>
        <dbReference type="EMBL" id="OMJ78096.1"/>
    </source>
</evidence>
<protein>
    <submittedName>
        <fullName evidence="4">Uncharacterized protein</fullName>
    </submittedName>
</protein>
<organism evidence="4 5">
    <name type="scientific">Stentor coeruleus</name>
    <dbReference type="NCBI Taxonomy" id="5963"/>
    <lineage>
        <taxon>Eukaryota</taxon>
        <taxon>Sar</taxon>
        <taxon>Alveolata</taxon>
        <taxon>Ciliophora</taxon>
        <taxon>Postciliodesmatophora</taxon>
        <taxon>Heterotrichea</taxon>
        <taxon>Heterotrichida</taxon>
        <taxon>Stentoridae</taxon>
        <taxon>Stentor</taxon>
    </lineage>
</organism>
<evidence type="ECO:0000256" key="3">
    <source>
        <dbReference type="ARBA" id="ARBA00023274"/>
    </source>
</evidence>
<reference evidence="4 5" key="1">
    <citation type="submission" date="2016-11" db="EMBL/GenBank/DDBJ databases">
        <title>The macronuclear genome of Stentor coeruleus: a giant cell with tiny introns.</title>
        <authorList>
            <person name="Slabodnick M."/>
            <person name="Ruby J.G."/>
            <person name="Reiff S.B."/>
            <person name="Swart E.C."/>
            <person name="Gosai S."/>
            <person name="Prabakaran S."/>
            <person name="Witkowska E."/>
            <person name="Larue G.E."/>
            <person name="Fisher S."/>
            <person name="Freeman R.M."/>
            <person name="Gunawardena J."/>
            <person name="Chu W."/>
            <person name="Stover N.A."/>
            <person name="Gregory B.D."/>
            <person name="Nowacki M."/>
            <person name="Derisi J."/>
            <person name="Roy S.W."/>
            <person name="Marshall W.F."/>
            <person name="Sood P."/>
        </authorList>
    </citation>
    <scope>NUCLEOTIDE SEQUENCE [LARGE SCALE GENOMIC DNA]</scope>
    <source>
        <strain evidence="4">WM001</strain>
    </source>
</reference>
<dbReference type="EMBL" id="MPUH01000539">
    <property type="protein sequence ID" value="OMJ78096.1"/>
    <property type="molecule type" value="Genomic_DNA"/>
</dbReference>
<keyword evidence="2" id="KW-0689">Ribosomal protein</keyword>
<dbReference type="GO" id="GO:0003735">
    <property type="term" value="F:structural constituent of ribosome"/>
    <property type="evidence" value="ECO:0007669"/>
    <property type="project" value="InterPro"/>
</dbReference>
<sequence length="73" mass="8818">MKTHSGLKKRIKITGTVWDKHFNYYPIGKRHLNECKSQINLSRKKSIQEFKAFGDVRRLKRLMPYWNFSKYNG</sequence>
<keyword evidence="5" id="KW-1185">Reference proteome</keyword>
<dbReference type="GO" id="GO:1990904">
    <property type="term" value="C:ribonucleoprotein complex"/>
    <property type="evidence" value="ECO:0007669"/>
    <property type="project" value="UniProtKB-KW"/>
</dbReference>
<dbReference type="Gene3D" id="4.10.410.60">
    <property type="match status" value="1"/>
</dbReference>
<dbReference type="Pfam" id="PF01632">
    <property type="entry name" value="Ribosomal_L35p"/>
    <property type="match status" value="1"/>
</dbReference>
<accession>A0A1R2BMW4</accession>
<dbReference type="SUPFAM" id="SSF143034">
    <property type="entry name" value="L35p-like"/>
    <property type="match status" value="1"/>
</dbReference>
<comment type="similarity">
    <text evidence="1">Belongs to the bacterial ribosomal protein bL35 family.</text>
</comment>
<dbReference type="GO" id="GO:0006412">
    <property type="term" value="P:translation"/>
    <property type="evidence" value="ECO:0007669"/>
    <property type="project" value="InterPro"/>
</dbReference>
<dbReference type="InterPro" id="IPR021137">
    <property type="entry name" value="Ribosomal_bL35-like"/>
</dbReference>
<proteinExistence type="inferred from homology"/>
<evidence type="ECO:0000313" key="5">
    <source>
        <dbReference type="Proteomes" id="UP000187209"/>
    </source>
</evidence>
<dbReference type="AlphaFoldDB" id="A0A1R2BMW4"/>
<evidence type="ECO:0000256" key="2">
    <source>
        <dbReference type="ARBA" id="ARBA00022980"/>
    </source>
</evidence>
<dbReference type="InterPro" id="IPR037229">
    <property type="entry name" value="Ribosomal_bL35_sf"/>
</dbReference>
<comment type="caution">
    <text evidence="4">The sequence shown here is derived from an EMBL/GenBank/DDBJ whole genome shotgun (WGS) entry which is preliminary data.</text>
</comment>
<gene>
    <name evidence="4" type="ORF">SteCoe_22160</name>
</gene>
<dbReference type="GO" id="GO:0005840">
    <property type="term" value="C:ribosome"/>
    <property type="evidence" value="ECO:0007669"/>
    <property type="project" value="UniProtKB-KW"/>
</dbReference>
<evidence type="ECO:0000256" key="1">
    <source>
        <dbReference type="ARBA" id="ARBA00006598"/>
    </source>
</evidence>